<sequence length="359" mass="41789">MKSKVCYILSYKAPNYVRTTSLINALSRLENIELFQARNKSKGLIRYFETFFNFLKIRFKVNPDIYIIGFRGHEIYWLYRIFGLRKKFVFDAMMSPYDSLVNEKKTLQKNSLLAKIIYFLERSILRNAEYVLTDTNLHASFFAKTFGIDKKKIKVIPVGTDEGMFDMEKTKEINLGEEFTLFFYGTFLPLHGIDVILKAAKLLEKYPIKFIIAGGRGNKKALKEFRDEVENLSLKNVEYFEWIEFDKLPQYIKSADLCLGGAFGGTPQARRVITGKTCQFLQMGRPTVIGKIDENVGFVDKKNCLLVEQGDAQDLADSILWAYENREKLDDIGKQGRELFKERFTHDRLKDKFDFLNKT</sequence>
<name>A0A832QG00_9BACT</name>
<evidence type="ECO:0000313" key="3">
    <source>
        <dbReference type="Proteomes" id="UP000576550"/>
    </source>
</evidence>
<dbReference type="Proteomes" id="UP000576550">
    <property type="component" value="Unassembled WGS sequence"/>
</dbReference>
<dbReference type="EMBL" id="DUTP01000002">
    <property type="protein sequence ID" value="HHX99253.1"/>
    <property type="molecule type" value="Genomic_DNA"/>
</dbReference>
<protein>
    <submittedName>
        <fullName evidence="2">Glycosyltransferase family 4 protein</fullName>
    </submittedName>
</protein>
<gene>
    <name evidence="2" type="ORF">GX533_01025</name>
</gene>
<dbReference type="PANTHER" id="PTHR46401">
    <property type="entry name" value="GLYCOSYLTRANSFERASE WBBK-RELATED"/>
    <property type="match status" value="1"/>
</dbReference>
<keyword evidence="1 2" id="KW-0808">Transferase</keyword>
<dbReference type="Pfam" id="PF13692">
    <property type="entry name" value="Glyco_trans_1_4"/>
    <property type="match status" value="1"/>
</dbReference>
<dbReference type="GO" id="GO:0016757">
    <property type="term" value="F:glycosyltransferase activity"/>
    <property type="evidence" value="ECO:0007669"/>
    <property type="project" value="TreeGrafter"/>
</dbReference>
<comment type="caution">
    <text evidence="2">The sequence shown here is derived from an EMBL/GenBank/DDBJ whole genome shotgun (WGS) entry which is preliminary data.</text>
</comment>
<proteinExistence type="predicted"/>
<evidence type="ECO:0000313" key="2">
    <source>
        <dbReference type="EMBL" id="HHX99253.1"/>
    </source>
</evidence>
<dbReference type="SUPFAM" id="SSF53756">
    <property type="entry name" value="UDP-Glycosyltransferase/glycogen phosphorylase"/>
    <property type="match status" value="1"/>
</dbReference>
<dbReference type="AlphaFoldDB" id="A0A832QG00"/>
<organism evidence="2 3">
    <name type="scientific">Candidatus Dojkabacteria bacterium</name>
    <dbReference type="NCBI Taxonomy" id="2099670"/>
    <lineage>
        <taxon>Bacteria</taxon>
        <taxon>Candidatus Dojkabacteria</taxon>
    </lineage>
</organism>
<dbReference type="Gene3D" id="3.40.50.2000">
    <property type="entry name" value="Glycogen Phosphorylase B"/>
    <property type="match status" value="2"/>
</dbReference>
<reference evidence="2 3" key="1">
    <citation type="journal article" date="2020" name="Biotechnol. Biofuels">
        <title>New insights from the biogas microbiome by comprehensive genome-resolved metagenomics of nearly 1600 species originating from multiple anaerobic digesters.</title>
        <authorList>
            <person name="Campanaro S."/>
            <person name="Treu L."/>
            <person name="Rodriguez-R L.M."/>
            <person name="Kovalovszki A."/>
            <person name="Ziels R.M."/>
            <person name="Maus I."/>
            <person name="Zhu X."/>
            <person name="Kougias P.G."/>
            <person name="Basile A."/>
            <person name="Luo G."/>
            <person name="Schluter A."/>
            <person name="Konstantinidis K.T."/>
            <person name="Angelidaki I."/>
        </authorList>
    </citation>
    <scope>NUCLEOTIDE SEQUENCE [LARGE SCALE GENOMIC DNA]</scope>
    <source>
        <strain evidence="2">AS05jafATM_89</strain>
    </source>
</reference>
<evidence type="ECO:0000256" key="1">
    <source>
        <dbReference type="ARBA" id="ARBA00022679"/>
    </source>
</evidence>
<accession>A0A832QG00</accession>
<dbReference type="GO" id="GO:0009103">
    <property type="term" value="P:lipopolysaccharide biosynthetic process"/>
    <property type="evidence" value="ECO:0007669"/>
    <property type="project" value="TreeGrafter"/>
</dbReference>
<dbReference type="PANTHER" id="PTHR46401:SF2">
    <property type="entry name" value="GLYCOSYLTRANSFERASE WBBK-RELATED"/>
    <property type="match status" value="1"/>
</dbReference>